<gene>
    <name evidence="4" type="ORF">BSZ32_13790</name>
</gene>
<protein>
    <recommendedName>
        <fullName evidence="3">Sialate O-acetylesterase domain-containing protein</fullName>
    </recommendedName>
</protein>
<dbReference type="GO" id="GO:0001681">
    <property type="term" value="F:sialate O-acetylesterase activity"/>
    <property type="evidence" value="ECO:0007669"/>
    <property type="project" value="InterPro"/>
</dbReference>
<feature type="signal peptide" evidence="2">
    <location>
        <begin position="1"/>
        <end position="23"/>
    </location>
</feature>
<dbReference type="InterPro" id="IPR039329">
    <property type="entry name" value="SIAE"/>
</dbReference>
<evidence type="ECO:0000259" key="3">
    <source>
        <dbReference type="Pfam" id="PF03629"/>
    </source>
</evidence>
<feature type="chain" id="PRO_5015484784" description="Sialate O-acetylesterase domain-containing protein" evidence="2">
    <location>
        <begin position="24"/>
        <end position="492"/>
    </location>
</feature>
<dbReference type="SUPFAM" id="SSF52266">
    <property type="entry name" value="SGNH hydrolase"/>
    <property type="match status" value="1"/>
</dbReference>
<evidence type="ECO:0000313" key="4">
    <source>
        <dbReference type="EMBL" id="PQJ29454.1"/>
    </source>
</evidence>
<keyword evidence="1" id="KW-0378">Hydrolase</keyword>
<dbReference type="InterPro" id="IPR036514">
    <property type="entry name" value="SGNH_hydro_sf"/>
</dbReference>
<comment type="caution">
    <text evidence="4">The sequence shown here is derived from an EMBL/GenBank/DDBJ whole genome shotgun (WGS) entry which is preliminary data.</text>
</comment>
<dbReference type="PANTHER" id="PTHR22901:SF0">
    <property type="entry name" value="SIALATE O-ACETYLESTERASE"/>
    <property type="match status" value="1"/>
</dbReference>
<sequence>MHKQTIIAVVGIVSALFVGTAVAKAAVATPDQAPPTPTLLAQCAAPFRDNAVLQQKIKLPVWGTSLPGAKVTVRFDGQSQSSPAGPDGKWRVELKPMDAVKLKSVNDSPAGKTMTIICEKDGEKAVKKINNLVMGDVWLCAGQSNMAGRMKRAGHPKNYPPTSVNDAKYPALRFLNFSENKWQVCSPETAVSISRVSFFFARRVQRDALVPMGLMVTAVGGSNIESWLNQPPYPTGGNYTKLLRPWVGYGIRGAIWYQGESNEGDRRGYQPKLESLITGWRKAWNQGDFPVHFVQLPGIGKSTTDNPAGGEGRAEIRQAYFETLKTPNTGMAVTIDVGAPGEHPPNKYDTGVRLARSVLQKVYGFKDLISCPLYTKHVIEGNAVRIFFDNAQNGLMIAHKEGFTPPKLTPNAKLQWLSIQAKDGSWHWADGKISGSELLVSSKQVKQPIAVRYAYTQHPCGHLLYNKAGQPAGPFSTIGYGPAAEPTKKKGK</sequence>
<organism evidence="4 5">
    <name type="scientific">Rubritalea profundi</name>
    <dbReference type="NCBI Taxonomy" id="1658618"/>
    <lineage>
        <taxon>Bacteria</taxon>
        <taxon>Pseudomonadati</taxon>
        <taxon>Verrucomicrobiota</taxon>
        <taxon>Verrucomicrobiia</taxon>
        <taxon>Verrucomicrobiales</taxon>
        <taxon>Rubritaleaceae</taxon>
        <taxon>Rubritalea</taxon>
    </lineage>
</organism>
<dbReference type="PANTHER" id="PTHR22901">
    <property type="entry name" value="SIALATE O-ACETYLESTERASE"/>
    <property type="match status" value="1"/>
</dbReference>
<dbReference type="InterPro" id="IPR005181">
    <property type="entry name" value="SASA"/>
</dbReference>
<proteinExistence type="predicted"/>
<dbReference type="Pfam" id="PF03629">
    <property type="entry name" value="SASA"/>
    <property type="match status" value="1"/>
</dbReference>
<dbReference type="Proteomes" id="UP000239907">
    <property type="component" value="Unassembled WGS sequence"/>
</dbReference>
<dbReference type="GO" id="GO:0005975">
    <property type="term" value="P:carbohydrate metabolic process"/>
    <property type="evidence" value="ECO:0007669"/>
    <property type="project" value="TreeGrafter"/>
</dbReference>
<dbReference type="OrthoDB" id="183320at2"/>
<keyword evidence="5" id="KW-1185">Reference proteome</keyword>
<dbReference type="Gene3D" id="3.40.50.1110">
    <property type="entry name" value="SGNH hydrolase"/>
    <property type="match status" value="1"/>
</dbReference>
<dbReference type="AlphaFoldDB" id="A0A2S7U4X9"/>
<keyword evidence="2" id="KW-0732">Signal</keyword>
<evidence type="ECO:0000256" key="1">
    <source>
        <dbReference type="ARBA" id="ARBA00022801"/>
    </source>
</evidence>
<accession>A0A2S7U4X9</accession>
<evidence type="ECO:0000256" key="2">
    <source>
        <dbReference type="SAM" id="SignalP"/>
    </source>
</evidence>
<feature type="domain" description="Sialate O-acetylesterase" evidence="3">
    <location>
        <begin position="136"/>
        <end position="305"/>
    </location>
</feature>
<reference evidence="4 5" key="1">
    <citation type="submission" date="2016-12" db="EMBL/GenBank/DDBJ databases">
        <title>Study of bacterial adaptation to deep sea.</title>
        <authorList>
            <person name="Song J."/>
            <person name="Yoshizawa S."/>
            <person name="Kogure K."/>
        </authorList>
    </citation>
    <scope>NUCLEOTIDE SEQUENCE [LARGE SCALE GENOMIC DNA]</scope>
    <source>
        <strain evidence="4 5">SAORIC-165</strain>
    </source>
</reference>
<dbReference type="EMBL" id="MQWA01000001">
    <property type="protein sequence ID" value="PQJ29454.1"/>
    <property type="molecule type" value="Genomic_DNA"/>
</dbReference>
<name>A0A2S7U4X9_9BACT</name>
<evidence type="ECO:0000313" key="5">
    <source>
        <dbReference type="Proteomes" id="UP000239907"/>
    </source>
</evidence>
<dbReference type="RefSeq" id="WP_105043953.1">
    <property type="nucleotide sequence ID" value="NZ_MQWA01000001.1"/>
</dbReference>